<evidence type="ECO:0000313" key="8">
    <source>
        <dbReference type="EMBL" id="VDO71727.1"/>
    </source>
</evidence>
<comment type="subcellular location">
    <subcellularLocation>
        <location evidence="1">Membrane</location>
    </subcellularLocation>
</comment>
<dbReference type="EMBL" id="UZAF01020643">
    <property type="protein sequence ID" value="VDO71727.1"/>
    <property type="molecule type" value="Genomic_DNA"/>
</dbReference>
<evidence type="ECO:0000256" key="5">
    <source>
        <dbReference type="SAM" id="MobiDB-lite"/>
    </source>
</evidence>
<accession>A0A0N4X2G1</accession>
<evidence type="ECO:0000256" key="1">
    <source>
        <dbReference type="ARBA" id="ARBA00004370"/>
    </source>
</evidence>
<dbReference type="OrthoDB" id="9972657at2759"/>
<dbReference type="Pfam" id="PF03782">
    <property type="entry name" value="AMOP"/>
    <property type="match status" value="1"/>
</dbReference>
<keyword evidence="9" id="KW-1185">Reference proteome</keyword>
<reference evidence="10" key="1">
    <citation type="submission" date="2017-02" db="UniProtKB">
        <authorList>
            <consortium name="WormBaseParasite"/>
        </authorList>
    </citation>
    <scope>IDENTIFICATION</scope>
</reference>
<dbReference type="Pfam" id="PF24469">
    <property type="entry name" value="F54D1_6_C"/>
    <property type="match status" value="1"/>
</dbReference>
<dbReference type="AlphaFoldDB" id="A0A0N4X2G1"/>
<evidence type="ECO:0000256" key="4">
    <source>
        <dbReference type="ARBA" id="ARBA00023136"/>
    </source>
</evidence>
<sequence>MCHEWFNEDGALSNFIRETETNSSCPCKEEQAKMDLGRFMPHPRCSALFRDVSCTETLGSMNCYMSAQNVRGSTYRMSNEGHERERVHIVLRKDTYRQRYKTSVIVGNVIRYFDNMHIQRFRGVTVYVNNVEKGQSEIYVVLDQAQIGMRIRESYAIDIDRKFNYMESLGLLDVQISVPPQYKVLNVGSAFEYRAPKSILTGLFQQPSVVRTADTPRVEGLINPFPDEPFQQQFSQLTWTSVNDQGIRGQLMKYKIKGEMETMNVNLQADDVSDLFASRSDRENLFQAYADHFLKGPVYKMASKYQTSRYAFRPQNENDFRNFLAFCRTPRRDPDYEFPEERQLYLRCPTDLASLESDCGNDVACLYDSVMLQARLLGDEARMSYNYYLTQRIEGAARYNSCGAMNIEYPEYLIKGPSSGEPAYLEGDKLSFSCFQTHIIKGDTEFQCQKIRNEDDNTWRMQWTQGGQPWCRHRAKDNILVWLQWMSITLGIILALVGIFAVCWIIKQSDRKKRTSPPRISSTVGPEAEPLTVYEKPRVFAQPSEASDIPMFEREPRSRPLGQARTISPPGYSVESSPSRHTSPLARPPEFSSV</sequence>
<name>A0A0N4X2G1_HAEPC</name>
<feature type="domain" description="AMOP" evidence="7">
    <location>
        <begin position="1"/>
        <end position="133"/>
    </location>
</feature>
<dbReference type="WBParaSite" id="HPLM_0001854701-mRNA-1">
    <property type="protein sequence ID" value="HPLM_0001854701-mRNA-1"/>
    <property type="gene ID" value="HPLM_0001854701"/>
</dbReference>
<dbReference type="InterPro" id="IPR056075">
    <property type="entry name" value="DUF7658"/>
</dbReference>
<evidence type="ECO:0000256" key="3">
    <source>
        <dbReference type="ARBA" id="ARBA00022989"/>
    </source>
</evidence>
<dbReference type="PANTHER" id="PTHR13802">
    <property type="entry name" value="MUCIN 4-RELATED"/>
    <property type="match status" value="1"/>
</dbReference>
<protein>
    <submittedName>
        <fullName evidence="10">AMOP domain-containing protein</fullName>
    </submittedName>
</protein>
<dbReference type="InterPro" id="IPR005533">
    <property type="entry name" value="AMOP_dom"/>
</dbReference>
<dbReference type="Pfam" id="PF24678">
    <property type="entry name" value="DUF7658"/>
    <property type="match status" value="1"/>
</dbReference>
<feature type="transmembrane region" description="Helical" evidence="6">
    <location>
        <begin position="482"/>
        <end position="506"/>
    </location>
</feature>
<dbReference type="PANTHER" id="PTHR13802:SF60">
    <property type="entry name" value="PROTEIN CBG06057"/>
    <property type="match status" value="1"/>
</dbReference>
<keyword evidence="3 6" id="KW-1133">Transmembrane helix</keyword>
<evidence type="ECO:0000256" key="2">
    <source>
        <dbReference type="ARBA" id="ARBA00022692"/>
    </source>
</evidence>
<dbReference type="SMART" id="SM00723">
    <property type="entry name" value="AMOP"/>
    <property type="match status" value="1"/>
</dbReference>
<dbReference type="Proteomes" id="UP000268014">
    <property type="component" value="Unassembled WGS sequence"/>
</dbReference>
<dbReference type="GO" id="GO:0016020">
    <property type="term" value="C:membrane"/>
    <property type="evidence" value="ECO:0007669"/>
    <property type="project" value="UniProtKB-SubCell"/>
</dbReference>
<proteinExistence type="predicted"/>
<reference evidence="8 9" key="2">
    <citation type="submission" date="2018-11" db="EMBL/GenBank/DDBJ databases">
        <authorList>
            <consortium name="Pathogen Informatics"/>
        </authorList>
    </citation>
    <scope>NUCLEOTIDE SEQUENCE [LARGE SCALE GENOMIC DNA]</scope>
    <source>
        <strain evidence="8 9">MHpl1</strain>
    </source>
</reference>
<dbReference type="InterPro" id="IPR051495">
    <property type="entry name" value="Epithelial_Barrier/Signaling"/>
</dbReference>
<keyword evidence="2 6" id="KW-0812">Transmembrane</keyword>
<dbReference type="OMA" id="CTGRINR"/>
<gene>
    <name evidence="8" type="ORF">HPLM_LOCUS18539</name>
</gene>
<evidence type="ECO:0000256" key="6">
    <source>
        <dbReference type="SAM" id="Phobius"/>
    </source>
</evidence>
<organism evidence="10">
    <name type="scientific">Haemonchus placei</name>
    <name type="common">Barber's pole worm</name>
    <dbReference type="NCBI Taxonomy" id="6290"/>
    <lineage>
        <taxon>Eukaryota</taxon>
        <taxon>Metazoa</taxon>
        <taxon>Ecdysozoa</taxon>
        <taxon>Nematoda</taxon>
        <taxon>Chromadorea</taxon>
        <taxon>Rhabditida</taxon>
        <taxon>Rhabditina</taxon>
        <taxon>Rhabditomorpha</taxon>
        <taxon>Strongyloidea</taxon>
        <taxon>Trichostrongylidae</taxon>
        <taxon>Haemonchus</taxon>
    </lineage>
</organism>
<dbReference type="PROSITE" id="PS50856">
    <property type="entry name" value="AMOP"/>
    <property type="match status" value="1"/>
</dbReference>
<feature type="region of interest" description="Disordered" evidence="5">
    <location>
        <begin position="542"/>
        <end position="594"/>
    </location>
</feature>
<evidence type="ECO:0000259" key="7">
    <source>
        <dbReference type="PROSITE" id="PS50856"/>
    </source>
</evidence>
<evidence type="ECO:0000313" key="9">
    <source>
        <dbReference type="Proteomes" id="UP000268014"/>
    </source>
</evidence>
<dbReference type="InterPro" id="IPR057017">
    <property type="entry name" value="F54D1_6-like_C"/>
</dbReference>
<evidence type="ECO:0000313" key="10">
    <source>
        <dbReference type="WBParaSite" id="HPLM_0001854701-mRNA-1"/>
    </source>
</evidence>
<keyword evidence="4 6" id="KW-0472">Membrane</keyword>